<dbReference type="EMBL" id="JAQNDL010000004">
    <property type="protein sequence ID" value="MDC0722806.1"/>
    <property type="molecule type" value="Genomic_DNA"/>
</dbReference>
<organism evidence="2 3">
    <name type="scientific">Nannocystis bainbridge</name>
    <dbReference type="NCBI Taxonomy" id="2995303"/>
    <lineage>
        <taxon>Bacteria</taxon>
        <taxon>Pseudomonadati</taxon>
        <taxon>Myxococcota</taxon>
        <taxon>Polyangia</taxon>
        <taxon>Nannocystales</taxon>
        <taxon>Nannocystaceae</taxon>
        <taxon>Nannocystis</taxon>
    </lineage>
</organism>
<feature type="domain" description="Knr4/Smi1-like" evidence="1">
    <location>
        <begin position="49"/>
        <end position="157"/>
    </location>
</feature>
<evidence type="ECO:0000313" key="2">
    <source>
        <dbReference type="EMBL" id="MDC0722806.1"/>
    </source>
</evidence>
<protein>
    <submittedName>
        <fullName evidence="2">SMI1/KNR4 family protein</fullName>
    </submittedName>
</protein>
<sequence length="159" mass="17023">MVAGAGADGSRSMHRAGLVAAPSRALGCFMDLQGLLDRQPELAALFAPPAEPGAVAALQRELGLAVPDAFHALFGLADGSVGWESPYDARHLLADDGLVLHSLAEVRGWKRFWDDLARDFAALDEAARQLVFHHAFWHPDWIPLAQSGMGDVYALATTP</sequence>
<evidence type="ECO:0000259" key="1">
    <source>
        <dbReference type="Pfam" id="PF09346"/>
    </source>
</evidence>
<dbReference type="Pfam" id="PF09346">
    <property type="entry name" value="SMI1_KNR4"/>
    <property type="match status" value="1"/>
</dbReference>
<dbReference type="Proteomes" id="UP001221686">
    <property type="component" value="Unassembled WGS sequence"/>
</dbReference>
<proteinExistence type="predicted"/>
<name>A0ABT5EDF3_9BACT</name>
<dbReference type="RefSeq" id="WP_272091344.1">
    <property type="nucleotide sequence ID" value="NZ_JAQNDL010000004.1"/>
</dbReference>
<dbReference type="InterPro" id="IPR018958">
    <property type="entry name" value="Knr4/Smi1-like_dom"/>
</dbReference>
<comment type="caution">
    <text evidence="2">The sequence shown here is derived from an EMBL/GenBank/DDBJ whole genome shotgun (WGS) entry which is preliminary data.</text>
</comment>
<keyword evidence="3" id="KW-1185">Reference proteome</keyword>
<evidence type="ECO:0000313" key="3">
    <source>
        <dbReference type="Proteomes" id="UP001221686"/>
    </source>
</evidence>
<accession>A0ABT5EDF3</accession>
<reference evidence="2 3" key="1">
    <citation type="submission" date="2022-11" db="EMBL/GenBank/DDBJ databases">
        <title>Minimal conservation of predation-associated metabolite biosynthetic gene clusters underscores biosynthetic potential of Myxococcota including descriptions for ten novel species: Archangium lansinium sp. nov., Myxococcus landrumus sp. nov., Nannocystis bai.</title>
        <authorList>
            <person name="Ahearne A."/>
            <person name="Stevens C."/>
            <person name="Dowd S."/>
        </authorList>
    </citation>
    <scope>NUCLEOTIDE SEQUENCE [LARGE SCALE GENOMIC DNA]</scope>
    <source>
        <strain evidence="2 3">BB15-2</strain>
    </source>
</reference>
<gene>
    <name evidence="2" type="ORF">POL25_38305</name>
</gene>